<dbReference type="EMBL" id="JABANN010000280">
    <property type="protein sequence ID" value="KAF4663751.1"/>
    <property type="molecule type" value="Genomic_DNA"/>
</dbReference>
<dbReference type="Proteomes" id="UP000572268">
    <property type="component" value="Unassembled WGS sequence"/>
</dbReference>
<gene>
    <name evidence="2" type="primary">IWS1_1</name>
    <name evidence="3" type="synonym">IWS1_2</name>
    <name evidence="3" type="ORF">FOL46_004609</name>
    <name evidence="2" type="ORF">FOZ61_002568</name>
</gene>
<evidence type="ECO:0000313" key="2">
    <source>
        <dbReference type="EMBL" id="KAF4662307.1"/>
    </source>
</evidence>
<protein>
    <submittedName>
        <fullName evidence="2">Transcription factor iws1</fullName>
    </submittedName>
</protein>
<organism evidence="2 4">
    <name type="scientific">Perkinsus olseni</name>
    <name type="common">Perkinsus atlanticus</name>
    <dbReference type="NCBI Taxonomy" id="32597"/>
    <lineage>
        <taxon>Eukaryota</taxon>
        <taxon>Sar</taxon>
        <taxon>Alveolata</taxon>
        <taxon>Perkinsozoa</taxon>
        <taxon>Perkinsea</taxon>
        <taxon>Perkinsida</taxon>
        <taxon>Perkinsidae</taxon>
        <taxon>Perkinsus</taxon>
    </lineage>
</organism>
<dbReference type="Proteomes" id="UP000570595">
    <property type="component" value="Unassembled WGS sequence"/>
</dbReference>
<dbReference type="OrthoDB" id="10486516at2759"/>
<sequence length="312" mass="34665">MAAVHSTELAADVPSVDMLDVTQSPAAKSAQNSAFYWVMKLREEHQESMAEPPAKHAGILPDAFVGKASGQSTSAPSPSTTTVPSTLRDVSNLEKTSKTVDAELSLGAMSVESESVDVRHSTVPNPGFEDPEHIVEEDTSDSSISVSTPSLRRPKPSYASQEWAAYSARLHYERDRSRNRWVHPEWEERSLLRQKLLLKTRRLKGGKVNPTSVLDEFTDPPFPDQAKSRRMFPALFARHAFTEEEASEYALAIGKARLVTYHSRWGEYDIKFVSQLIDIAIYNKVIPSEQRVQHLAKKFGESSMGSSTTTST</sequence>
<feature type="compositionally biased region" description="Low complexity" evidence="1">
    <location>
        <begin position="72"/>
        <end position="86"/>
    </location>
</feature>
<evidence type="ECO:0000256" key="1">
    <source>
        <dbReference type="SAM" id="MobiDB-lite"/>
    </source>
</evidence>
<evidence type="ECO:0000313" key="5">
    <source>
        <dbReference type="Proteomes" id="UP000572268"/>
    </source>
</evidence>
<feature type="region of interest" description="Disordered" evidence="1">
    <location>
        <begin position="113"/>
        <end position="154"/>
    </location>
</feature>
<accession>A0A7J6LST3</accession>
<reference evidence="4 5" key="1">
    <citation type="submission" date="2020-04" db="EMBL/GenBank/DDBJ databases">
        <title>Perkinsus olseni comparative genomics.</title>
        <authorList>
            <person name="Bogema D.R."/>
        </authorList>
    </citation>
    <scope>NUCLEOTIDE SEQUENCE [LARGE SCALE GENOMIC DNA]</scope>
    <source>
        <strain evidence="2">ATCC PRA-179</strain>
        <strain evidence="3">ATCC PRA-31</strain>
    </source>
</reference>
<comment type="caution">
    <text evidence="2">The sequence shown here is derived from an EMBL/GenBank/DDBJ whole genome shotgun (WGS) entry which is preliminary data.</text>
</comment>
<feature type="region of interest" description="Disordered" evidence="1">
    <location>
        <begin position="66"/>
        <end position="86"/>
    </location>
</feature>
<dbReference type="EMBL" id="JABAHT010000172">
    <property type="protein sequence ID" value="KAF4662307.1"/>
    <property type="molecule type" value="Genomic_DNA"/>
</dbReference>
<name>A0A7J6LST3_PEROL</name>
<evidence type="ECO:0000313" key="3">
    <source>
        <dbReference type="EMBL" id="KAF4663751.1"/>
    </source>
</evidence>
<proteinExistence type="predicted"/>
<dbReference type="AlphaFoldDB" id="A0A7J6LST3"/>
<evidence type="ECO:0000313" key="4">
    <source>
        <dbReference type="Proteomes" id="UP000570595"/>
    </source>
</evidence>